<evidence type="ECO:0000259" key="10">
    <source>
        <dbReference type="Pfam" id="PF07732"/>
    </source>
</evidence>
<dbReference type="InterPro" id="IPR002355">
    <property type="entry name" value="Cu_oxidase_Cu_BS"/>
</dbReference>
<dbReference type="InterPro" id="IPR011707">
    <property type="entry name" value="Cu-oxidase-like_N"/>
</dbReference>
<dbReference type="PANTHER" id="PTHR11709">
    <property type="entry name" value="MULTI-COPPER OXIDASE"/>
    <property type="match status" value="1"/>
</dbReference>
<accession>A0A369JHK3</accession>
<dbReference type="GO" id="GO:0016491">
    <property type="term" value="F:oxidoreductase activity"/>
    <property type="evidence" value="ECO:0007669"/>
    <property type="project" value="UniProtKB-KW"/>
</dbReference>
<evidence type="ECO:0000313" key="12">
    <source>
        <dbReference type="Proteomes" id="UP000076154"/>
    </source>
</evidence>
<dbReference type="GO" id="GO:0005507">
    <property type="term" value="F:copper ion binding"/>
    <property type="evidence" value="ECO:0007669"/>
    <property type="project" value="InterPro"/>
</dbReference>
<organism evidence="11 12">
    <name type="scientific">Hypsizygus marmoreus</name>
    <name type="common">White beech mushroom</name>
    <name type="synonym">Agaricus marmoreus</name>
    <dbReference type="NCBI Taxonomy" id="39966"/>
    <lineage>
        <taxon>Eukaryota</taxon>
        <taxon>Fungi</taxon>
        <taxon>Dikarya</taxon>
        <taxon>Basidiomycota</taxon>
        <taxon>Agaricomycotina</taxon>
        <taxon>Agaricomycetes</taxon>
        <taxon>Agaricomycetidae</taxon>
        <taxon>Agaricales</taxon>
        <taxon>Tricholomatineae</taxon>
        <taxon>Lyophyllaceae</taxon>
        <taxon>Hypsizygus</taxon>
    </lineage>
</organism>
<keyword evidence="12" id="KW-1185">Reference proteome</keyword>
<protein>
    <submittedName>
        <fullName evidence="11">Laccase-4</fullName>
    </submittedName>
</protein>
<keyword evidence="6" id="KW-0325">Glycoprotein</keyword>
<feature type="signal peptide" evidence="7">
    <location>
        <begin position="1"/>
        <end position="20"/>
    </location>
</feature>
<reference evidence="11" key="1">
    <citation type="submission" date="2018-04" db="EMBL/GenBank/DDBJ databases">
        <title>Whole genome sequencing of Hypsizygus marmoreus.</title>
        <authorList>
            <person name="Choi I.-G."/>
            <person name="Min B."/>
            <person name="Kim J.-G."/>
            <person name="Kim S."/>
            <person name="Oh Y.-L."/>
            <person name="Kong W.-S."/>
            <person name="Park H."/>
            <person name="Jeong J."/>
            <person name="Song E.-S."/>
        </authorList>
    </citation>
    <scope>NUCLEOTIDE SEQUENCE [LARGE SCALE GENOMIC DNA]</scope>
    <source>
        <strain evidence="11">51987-8</strain>
    </source>
</reference>
<evidence type="ECO:0000259" key="8">
    <source>
        <dbReference type="Pfam" id="PF00394"/>
    </source>
</evidence>
<dbReference type="PROSITE" id="PS00080">
    <property type="entry name" value="MULTICOPPER_OXIDASE2"/>
    <property type="match status" value="1"/>
</dbReference>
<evidence type="ECO:0000256" key="3">
    <source>
        <dbReference type="ARBA" id="ARBA00023002"/>
    </source>
</evidence>
<dbReference type="STRING" id="39966.A0A369JHK3"/>
<dbReference type="AlphaFoldDB" id="A0A369JHK3"/>
<dbReference type="CDD" id="cd13903">
    <property type="entry name" value="CuRO_3_Tv-LCC_like"/>
    <property type="match status" value="1"/>
</dbReference>
<dbReference type="Proteomes" id="UP000076154">
    <property type="component" value="Unassembled WGS sequence"/>
</dbReference>
<keyword evidence="7" id="KW-0732">Signal</keyword>
<keyword evidence="2" id="KW-0479">Metal-binding</keyword>
<evidence type="ECO:0000313" key="11">
    <source>
        <dbReference type="EMBL" id="RDB20792.1"/>
    </source>
</evidence>
<dbReference type="PANTHER" id="PTHR11709:SF511">
    <property type="entry name" value="LACCASE"/>
    <property type="match status" value="1"/>
</dbReference>
<dbReference type="InterPro" id="IPR001117">
    <property type="entry name" value="Cu-oxidase_2nd"/>
</dbReference>
<dbReference type="InterPro" id="IPR045087">
    <property type="entry name" value="Cu-oxidase_fam"/>
</dbReference>
<dbReference type="InterPro" id="IPR011706">
    <property type="entry name" value="Cu-oxidase_C"/>
</dbReference>
<name>A0A369JHK3_HYPMA</name>
<sequence length="542" mass="59433">MVWSASLVFAGLSFSLLVAANKVTILPPSQPNLPPTQLKVSNGFIAPDGFNRSAILVNGRHPGPLISGKKGQKFRLNVENALTDDTMQRATSIHWHGFFQKGTNYADGPVGVSQCPISPNNSFLYEFVVNDQAGTFWYHSHFSTQYCDGLRGPFVVYDDDQDPHRHLYDVDDESTVITLGEWYHTPAPSIINIPQAHSTLINGKGRYSGGPPVDLAVVNVVQHKRYRLRLISVSCDPNYVFSIDGHQLKVIEVDSENILPYNTDSIQIFAGQRYSFILTANQRVDNYWVRALSSSGKGNLSTGFVGGVNSAILRYKGARKAEPTTSQKKNGKLLEESELRPLLLDPRAPGAPHHGGADVRINLDIGDDPVSRRFLINNETFVSPTVPVLLQMLSGAKTAQDLLPQGSIYLLPRNKVIEVTIPGGAAAGPHPFHLHGHSFSVVRSAGNHTKANYMNPVRRDVVNIGEVGSNVTIRFTTDNPGPWFLHCHIDWHLDVGLAVVFAEDPEHTSVTVQPPEAWRGLCPTYDALPPSATEITSVPEVP</sequence>
<dbReference type="InterPro" id="IPR008972">
    <property type="entry name" value="Cupredoxin"/>
</dbReference>
<evidence type="ECO:0000256" key="4">
    <source>
        <dbReference type="ARBA" id="ARBA00023008"/>
    </source>
</evidence>
<feature type="domain" description="Plastocyanin-like" evidence="9">
    <location>
        <begin position="382"/>
        <end position="506"/>
    </location>
</feature>
<evidence type="ECO:0000256" key="7">
    <source>
        <dbReference type="SAM" id="SignalP"/>
    </source>
</evidence>
<keyword evidence="4" id="KW-0186">Copper</keyword>
<comment type="similarity">
    <text evidence="1">Belongs to the multicopper oxidase family.</text>
</comment>
<evidence type="ECO:0000256" key="6">
    <source>
        <dbReference type="ARBA" id="ARBA00023180"/>
    </source>
</evidence>
<dbReference type="PROSITE" id="PS00079">
    <property type="entry name" value="MULTICOPPER_OXIDASE1"/>
    <property type="match status" value="2"/>
</dbReference>
<evidence type="ECO:0000256" key="2">
    <source>
        <dbReference type="ARBA" id="ARBA00022723"/>
    </source>
</evidence>
<dbReference type="Gene3D" id="2.60.40.420">
    <property type="entry name" value="Cupredoxins - blue copper proteins"/>
    <property type="match status" value="3"/>
</dbReference>
<dbReference type="InterPro" id="IPR033138">
    <property type="entry name" value="Cu_oxidase_CS"/>
</dbReference>
<dbReference type="FunFam" id="2.60.40.420:FF:000045">
    <property type="entry name" value="Laccase 2"/>
    <property type="match status" value="1"/>
</dbReference>
<dbReference type="Pfam" id="PF00394">
    <property type="entry name" value="Cu-oxidase"/>
    <property type="match status" value="1"/>
</dbReference>
<evidence type="ECO:0000256" key="1">
    <source>
        <dbReference type="ARBA" id="ARBA00010609"/>
    </source>
</evidence>
<keyword evidence="5" id="KW-1015">Disulfide bond</keyword>
<feature type="domain" description="Plastocyanin-like" evidence="8">
    <location>
        <begin position="173"/>
        <end position="318"/>
    </location>
</feature>
<evidence type="ECO:0000259" key="9">
    <source>
        <dbReference type="Pfam" id="PF07731"/>
    </source>
</evidence>
<dbReference type="CDD" id="cd13856">
    <property type="entry name" value="CuRO_1_Tv-LCC_like"/>
    <property type="match status" value="1"/>
</dbReference>
<evidence type="ECO:0000256" key="5">
    <source>
        <dbReference type="ARBA" id="ARBA00023157"/>
    </source>
</evidence>
<dbReference type="InParanoid" id="A0A369JHK3"/>
<dbReference type="Pfam" id="PF07731">
    <property type="entry name" value="Cu-oxidase_2"/>
    <property type="match status" value="1"/>
</dbReference>
<gene>
    <name evidence="11" type="primary">LCC4_1</name>
    <name evidence="11" type="ORF">Hypma_012153</name>
</gene>
<proteinExistence type="inferred from homology"/>
<comment type="caution">
    <text evidence="11">The sequence shown here is derived from an EMBL/GenBank/DDBJ whole genome shotgun (WGS) entry which is preliminary data.</text>
</comment>
<dbReference type="EMBL" id="LUEZ02000058">
    <property type="protein sequence ID" value="RDB20792.1"/>
    <property type="molecule type" value="Genomic_DNA"/>
</dbReference>
<dbReference type="Pfam" id="PF07732">
    <property type="entry name" value="Cu-oxidase_3"/>
    <property type="match status" value="1"/>
</dbReference>
<feature type="domain" description="Plastocyanin-like" evidence="10">
    <location>
        <begin position="42"/>
        <end position="160"/>
    </location>
</feature>
<keyword evidence="3" id="KW-0560">Oxidoreductase</keyword>
<feature type="chain" id="PRO_5016883937" evidence="7">
    <location>
        <begin position="21"/>
        <end position="542"/>
    </location>
</feature>
<dbReference type="OrthoDB" id="2121828at2759"/>
<dbReference type="SUPFAM" id="SSF49503">
    <property type="entry name" value="Cupredoxins"/>
    <property type="match status" value="3"/>
</dbReference>